<dbReference type="PANTHER" id="PTHR34047">
    <property type="entry name" value="NUCLEAR INTRON MATURASE 1, MITOCHONDRIAL-RELATED"/>
    <property type="match status" value="1"/>
</dbReference>
<evidence type="ECO:0000259" key="1">
    <source>
        <dbReference type="PROSITE" id="PS50878"/>
    </source>
</evidence>
<sequence length="460" mass="53340">MNENVNLSCALPHHTDNWHTIIWGKVIQNVRRLQRRIAKAVKEGRWGKAKALMHLVSKSFYAKLLAVFRVTSNKGGNTPGVDNIVWKNDTDKLHAARSLKARGYTPMPLRRVYILKKSGKKRPLSIPSMYDRAMQALYAIALDPVAETTADPNSYGFREKRSCADAIAQCFLSLCRKTSAQWVFEADIKSCFDQIDHDWILENIPLDRSILRKWLKAGYIENKQMFPTPQGTPQGGIISPTIMNMVLDGMELLLKKQFPRWKGQKVNFIRYADDFIITASTSEALKNDVIPLVKDFLKVRGLSLSKDKSKITHIDDGFDFLSQNIRKYKGKLLIRPSRESIQSFKNKVKAMLKKHRGIPAHALIRLLNPVIRGWSNYHKGICAKSTFSKMGTFIFWQLRRWAKYQHKNKNCRWIYRRYFYNNHFTDSGESRNGLAYHRLHRIAYVPIRYHVKIRSLANPY</sequence>
<dbReference type="PROSITE" id="PS50878">
    <property type="entry name" value="RT_POL"/>
    <property type="match status" value="1"/>
</dbReference>
<dbReference type="EMBL" id="LAZR01018856">
    <property type="protein sequence ID" value="KKL94717.1"/>
    <property type="molecule type" value="Genomic_DNA"/>
</dbReference>
<dbReference type="PANTHER" id="PTHR34047:SF8">
    <property type="entry name" value="PROTEIN YKFC"/>
    <property type="match status" value="1"/>
</dbReference>
<dbReference type="InterPro" id="IPR025960">
    <property type="entry name" value="RVT_N"/>
</dbReference>
<protein>
    <recommendedName>
        <fullName evidence="1">Reverse transcriptase domain-containing protein</fullName>
    </recommendedName>
</protein>
<comment type="caution">
    <text evidence="2">The sequence shown here is derived from an EMBL/GenBank/DDBJ whole genome shotgun (WGS) entry which is preliminary data.</text>
</comment>
<dbReference type="Pfam" id="PF13655">
    <property type="entry name" value="RVT_N"/>
    <property type="match status" value="1"/>
</dbReference>
<feature type="domain" description="Reverse transcriptase" evidence="1">
    <location>
        <begin position="95"/>
        <end position="325"/>
    </location>
</feature>
<reference evidence="2" key="1">
    <citation type="journal article" date="2015" name="Nature">
        <title>Complex archaea that bridge the gap between prokaryotes and eukaryotes.</title>
        <authorList>
            <person name="Spang A."/>
            <person name="Saw J.H."/>
            <person name="Jorgensen S.L."/>
            <person name="Zaremba-Niedzwiedzka K."/>
            <person name="Martijn J."/>
            <person name="Lind A.E."/>
            <person name="van Eijk R."/>
            <person name="Schleper C."/>
            <person name="Guy L."/>
            <person name="Ettema T.J."/>
        </authorList>
    </citation>
    <scope>NUCLEOTIDE SEQUENCE</scope>
</reference>
<evidence type="ECO:0000313" key="2">
    <source>
        <dbReference type="EMBL" id="KKL94717.1"/>
    </source>
</evidence>
<dbReference type="NCBIfam" id="TIGR04416">
    <property type="entry name" value="group_II_RT_mat"/>
    <property type="match status" value="1"/>
</dbReference>
<organism evidence="2">
    <name type="scientific">marine sediment metagenome</name>
    <dbReference type="NCBI Taxonomy" id="412755"/>
    <lineage>
        <taxon>unclassified sequences</taxon>
        <taxon>metagenomes</taxon>
        <taxon>ecological metagenomes</taxon>
    </lineage>
</organism>
<gene>
    <name evidence="2" type="ORF">LCGC14_1861880</name>
</gene>
<dbReference type="CDD" id="cd01651">
    <property type="entry name" value="RT_G2_intron"/>
    <property type="match status" value="1"/>
</dbReference>
<dbReference type="Pfam" id="PF08388">
    <property type="entry name" value="GIIM"/>
    <property type="match status" value="1"/>
</dbReference>
<dbReference type="InterPro" id="IPR043128">
    <property type="entry name" value="Rev_trsase/Diguanyl_cyclase"/>
</dbReference>
<feature type="non-terminal residue" evidence="2">
    <location>
        <position position="460"/>
    </location>
</feature>
<dbReference type="InterPro" id="IPR000477">
    <property type="entry name" value="RT_dom"/>
</dbReference>
<dbReference type="InterPro" id="IPR043502">
    <property type="entry name" value="DNA/RNA_pol_sf"/>
</dbReference>
<name>A0A0F9J687_9ZZZZ</name>
<accession>A0A0F9J687</accession>
<proteinExistence type="predicted"/>
<dbReference type="Gene3D" id="3.30.70.270">
    <property type="match status" value="1"/>
</dbReference>
<dbReference type="InterPro" id="IPR051083">
    <property type="entry name" value="GrpII_Intron_Splice-Mob/Def"/>
</dbReference>
<dbReference type="SUPFAM" id="SSF56672">
    <property type="entry name" value="DNA/RNA polymerases"/>
    <property type="match status" value="1"/>
</dbReference>
<dbReference type="InterPro" id="IPR030931">
    <property type="entry name" value="Group_II_RT_mat"/>
</dbReference>
<dbReference type="InterPro" id="IPR013597">
    <property type="entry name" value="Mat_intron_G2"/>
</dbReference>
<dbReference type="AlphaFoldDB" id="A0A0F9J687"/>
<dbReference type="Gene3D" id="3.10.10.10">
    <property type="entry name" value="HIV Type 1 Reverse Transcriptase, subunit A, domain 1"/>
    <property type="match status" value="1"/>
</dbReference>
<dbReference type="Pfam" id="PF00078">
    <property type="entry name" value="RVT_1"/>
    <property type="match status" value="1"/>
</dbReference>